<dbReference type="Proteomes" id="UP001461498">
    <property type="component" value="Unassembled WGS sequence"/>
</dbReference>
<keyword evidence="4" id="KW-0496">Mitochondrion</keyword>
<evidence type="ECO:0000256" key="4">
    <source>
        <dbReference type="ARBA" id="ARBA00023128"/>
    </source>
</evidence>
<evidence type="ECO:0000313" key="6">
    <source>
        <dbReference type="Proteomes" id="UP001461498"/>
    </source>
</evidence>
<proteinExistence type="inferred from homology"/>
<dbReference type="PANTHER" id="PTHR13126:SF0">
    <property type="entry name" value="ATP SYNTHASE MITOCHONDRIAL F1 COMPLEX ASSEMBLY FACTOR 1"/>
    <property type="match status" value="1"/>
</dbReference>
<comment type="similarity">
    <text evidence="2">Belongs to the ATP11 family.</text>
</comment>
<name>A0AAW1CWD5_9HEMI</name>
<evidence type="ECO:0000256" key="1">
    <source>
        <dbReference type="ARBA" id="ARBA00004173"/>
    </source>
</evidence>
<keyword evidence="3" id="KW-0809">Transit peptide</keyword>
<reference evidence="5 6" key="1">
    <citation type="submission" date="2022-12" db="EMBL/GenBank/DDBJ databases">
        <title>Chromosome-level genome assembly of true bugs.</title>
        <authorList>
            <person name="Ma L."/>
            <person name="Li H."/>
        </authorList>
    </citation>
    <scope>NUCLEOTIDE SEQUENCE [LARGE SCALE GENOMIC DNA]</scope>
    <source>
        <strain evidence="5">Lab_2022b</strain>
    </source>
</reference>
<dbReference type="GO" id="GO:0005739">
    <property type="term" value="C:mitochondrion"/>
    <property type="evidence" value="ECO:0007669"/>
    <property type="project" value="UniProtKB-SubCell"/>
</dbReference>
<evidence type="ECO:0000256" key="2">
    <source>
        <dbReference type="ARBA" id="ARBA00009116"/>
    </source>
</evidence>
<comment type="caution">
    <text evidence="5">The sequence shown here is derived from an EMBL/GenBank/DDBJ whole genome shotgun (WGS) entry which is preliminary data.</text>
</comment>
<evidence type="ECO:0000313" key="5">
    <source>
        <dbReference type="EMBL" id="KAK9500535.1"/>
    </source>
</evidence>
<evidence type="ECO:0000256" key="3">
    <source>
        <dbReference type="ARBA" id="ARBA00022946"/>
    </source>
</evidence>
<sequence>MALRLFKIFKNNYKTFISTRTIMSTNINLKEVEKELENNPYWGKYQEKIEKLRKEQPEQYLSRLKAKEEAIKAKEEKKKERKYPEPRDNVKTDSVNKKGLSDILKLELIENKTAEEIKDIWNNYHKGKDVIYSTFTNEIFNKLNNNFINYPIFVLPLPRGDGYEFFLLQYSDNVLHFTPLVLYKKHGENSPECFSVSYYTELKDKDIILMKGDFDKDVLSSLESQCLLNTVHMFYNGESDVRTNMIKMFNKKPDEFKFPEIISEVERLGFIDITPK</sequence>
<protein>
    <recommendedName>
        <fullName evidence="7">ATP synthase mitochondrial F1 complex assembly factor 1</fullName>
    </recommendedName>
</protein>
<gene>
    <name evidence="5" type="ORF">O3M35_001783</name>
</gene>
<dbReference type="EMBL" id="JAPXFL010000010">
    <property type="protein sequence ID" value="KAK9500535.1"/>
    <property type="molecule type" value="Genomic_DNA"/>
</dbReference>
<comment type="subcellular location">
    <subcellularLocation>
        <location evidence="1">Mitochondrion</location>
    </subcellularLocation>
</comment>
<accession>A0AAW1CWD5</accession>
<dbReference type="PANTHER" id="PTHR13126">
    <property type="entry name" value="CHAPERONE ATP11"/>
    <property type="match status" value="1"/>
</dbReference>
<dbReference type="InterPro" id="IPR010591">
    <property type="entry name" value="ATP11"/>
</dbReference>
<organism evidence="5 6">
    <name type="scientific">Rhynocoris fuscipes</name>
    <dbReference type="NCBI Taxonomy" id="488301"/>
    <lineage>
        <taxon>Eukaryota</taxon>
        <taxon>Metazoa</taxon>
        <taxon>Ecdysozoa</taxon>
        <taxon>Arthropoda</taxon>
        <taxon>Hexapoda</taxon>
        <taxon>Insecta</taxon>
        <taxon>Pterygota</taxon>
        <taxon>Neoptera</taxon>
        <taxon>Paraneoptera</taxon>
        <taxon>Hemiptera</taxon>
        <taxon>Heteroptera</taxon>
        <taxon>Panheteroptera</taxon>
        <taxon>Cimicomorpha</taxon>
        <taxon>Reduviidae</taxon>
        <taxon>Harpactorinae</taxon>
        <taxon>Harpactorini</taxon>
        <taxon>Rhynocoris</taxon>
    </lineage>
</organism>
<evidence type="ECO:0008006" key="7">
    <source>
        <dbReference type="Google" id="ProtNLM"/>
    </source>
</evidence>
<dbReference type="Pfam" id="PF06644">
    <property type="entry name" value="ATP11"/>
    <property type="match status" value="1"/>
</dbReference>
<dbReference type="AlphaFoldDB" id="A0AAW1CWD5"/>
<dbReference type="GO" id="GO:0033615">
    <property type="term" value="P:mitochondrial proton-transporting ATP synthase complex assembly"/>
    <property type="evidence" value="ECO:0007669"/>
    <property type="project" value="TreeGrafter"/>
</dbReference>
<keyword evidence="6" id="KW-1185">Reference proteome</keyword>